<dbReference type="EMBL" id="CP069103">
    <property type="protein sequence ID" value="QSS52900.1"/>
    <property type="molecule type" value="Genomic_DNA"/>
</dbReference>
<proteinExistence type="predicted"/>
<dbReference type="VEuPathDB" id="FungiDB:I7I53_08665"/>
<evidence type="ECO:0000313" key="1">
    <source>
        <dbReference type="EMBL" id="QSS52900.1"/>
    </source>
</evidence>
<sequence>MNTRTSSQLAAGICHRQPQAAPHSSWWIGRRGSASWSCLGPSQQREGLRSTLNFYSTTSAPKYPIYTYIYRYTEEYIERKSQVLVSIRITE</sequence>
<organism evidence="1 2">
    <name type="scientific">Ajellomyces capsulatus (strain H88)</name>
    <name type="common">Darling's disease fungus</name>
    <name type="synonym">Histoplasma capsulatum</name>
    <dbReference type="NCBI Taxonomy" id="544711"/>
    <lineage>
        <taxon>Eukaryota</taxon>
        <taxon>Fungi</taxon>
        <taxon>Dikarya</taxon>
        <taxon>Ascomycota</taxon>
        <taxon>Pezizomycotina</taxon>
        <taxon>Eurotiomycetes</taxon>
        <taxon>Eurotiomycetidae</taxon>
        <taxon>Onygenales</taxon>
        <taxon>Ajellomycetaceae</taxon>
        <taxon>Histoplasma</taxon>
    </lineage>
</organism>
<gene>
    <name evidence="1" type="ORF">I7I53_08665</name>
</gene>
<evidence type="ECO:0000313" key="2">
    <source>
        <dbReference type="Proteomes" id="UP000663419"/>
    </source>
</evidence>
<name>A0A8A1LHA5_AJEC8</name>
<reference evidence="1" key="1">
    <citation type="submission" date="2021-01" db="EMBL/GenBank/DDBJ databases">
        <title>Chromosome-level genome assembly of a human fungal pathogen reveals clustering of transcriptionally co-regulated genes.</title>
        <authorList>
            <person name="Voorhies M."/>
            <person name="Cohen S."/>
            <person name="Shea T.P."/>
            <person name="Petrus S."/>
            <person name="Munoz J.F."/>
            <person name="Poplawski S."/>
            <person name="Goldman W.E."/>
            <person name="Michael T."/>
            <person name="Cuomo C.A."/>
            <person name="Sil A."/>
            <person name="Beyhan S."/>
        </authorList>
    </citation>
    <scope>NUCLEOTIDE SEQUENCE</scope>
    <source>
        <strain evidence="1">H88</strain>
    </source>
</reference>
<protein>
    <submittedName>
        <fullName evidence="1">Uncharacterized protein</fullName>
    </submittedName>
</protein>
<dbReference type="Proteomes" id="UP000663419">
    <property type="component" value="Chromosome 2"/>
</dbReference>
<dbReference type="AlphaFoldDB" id="A0A8A1LHA5"/>
<accession>A0A8A1LHA5</accession>